<dbReference type="PANTHER" id="PTHR33884:SF3">
    <property type="entry name" value="UPF0410 PROTEIN YMGE"/>
    <property type="match status" value="1"/>
</dbReference>
<protein>
    <submittedName>
        <fullName evidence="8">GlsB/YeaQ/YmgE family stress response membrane protein</fullName>
    </submittedName>
</protein>
<dbReference type="Pfam" id="PF04226">
    <property type="entry name" value="Transgly_assoc"/>
    <property type="match status" value="1"/>
</dbReference>
<dbReference type="PANTHER" id="PTHR33884">
    <property type="entry name" value="UPF0410 PROTEIN YMGE"/>
    <property type="match status" value="1"/>
</dbReference>
<keyword evidence="4 7" id="KW-0812">Transmembrane</keyword>
<dbReference type="RefSeq" id="WP_169587825.1">
    <property type="nucleotide sequence ID" value="NZ_JABBGK010000001.1"/>
</dbReference>
<keyword evidence="5 7" id="KW-1133">Transmembrane helix</keyword>
<reference evidence="8 9" key="1">
    <citation type="submission" date="2020-04" db="EMBL/GenBank/DDBJ databases">
        <title>Rhizobium sp. S-51 isolated from soil.</title>
        <authorList>
            <person name="Dahal R.H."/>
        </authorList>
    </citation>
    <scope>NUCLEOTIDE SEQUENCE [LARGE SCALE GENOMIC DNA]</scope>
    <source>
        <strain evidence="8 9">S-51</strain>
    </source>
</reference>
<keyword evidence="6 7" id="KW-0472">Membrane</keyword>
<dbReference type="GO" id="GO:0005886">
    <property type="term" value="C:plasma membrane"/>
    <property type="evidence" value="ECO:0007669"/>
    <property type="project" value="UniProtKB-SubCell"/>
</dbReference>
<evidence type="ECO:0000256" key="6">
    <source>
        <dbReference type="ARBA" id="ARBA00023136"/>
    </source>
</evidence>
<evidence type="ECO:0000256" key="1">
    <source>
        <dbReference type="ARBA" id="ARBA00004651"/>
    </source>
</evidence>
<evidence type="ECO:0000313" key="9">
    <source>
        <dbReference type="Proteomes" id="UP000541470"/>
    </source>
</evidence>
<evidence type="ECO:0000256" key="3">
    <source>
        <dbReference type="ARBA" id="ARBA00022475"/>
    </source>
</evidence>
<proteinExistence type="inferred from homology"/>
<evidence type="ECO:0000313" key="8">
    <source>
        <dbReference type="EMBL" id="NML73469.1"/>
    </source>
</evidence>
<comment type="caution">
    <text evidence="8">The sequence shown here is derived from an EMBL/GenBank/DDBJ whole genome shotgun (WGS) entry which is preliminary data.</text>
</comment>
<comment type="similarity">
    <text evidence="2">Belongs to the UPF0410 family.</text>
</comment>
<keyword evidence="3" id="KW-1003">Cell membrane</keyword>
<evidence type="ECO:0000256" key="4">
    <source>
        <dbReference type="ARBA" id="ARBA00022692"/>
    </source>
</evidence>
<gene>
    <name evidence="8" type="ORF">HHL25_04930</name>
</gene>
<accession>A0A7Y0FVC4</accession>
<evidence type="ECO:0000256" key="2">
    <source>
        <dbReference type="ARBA" id="ARBA00011006"/>
    </source>
</evidence>
<dbReference type="InterPro" id="IPR007341">
    <property type="entry name" value="Transgly_assoc"/>
</dbReference>
<sequence length="83" mass="9085">MAFEIGWFLALVIGGLAGWLAGKFLDMRFGIFMNIVIGIVGAVLAAAVFRRFGIVVEGDWLGYLLTSFVGSCLLLYAVKLIRR</sequence>
<dbReference type="EMBL" id="JABBGK010000001">
    <property type="protein sequence ID" value="NML73469.1"/>
    <property type="molecule type" value="Genomic_DNA"/>
</dbReference>
<keyword evidence="9" id="KW-1185">Reference proteome</keyword>
<feature type="transmembrane region" description="Helical" evidence="7">
    <location>
        <begin position="29"/>
        <end position="48"/>
    </location>
</feature>
<dbReference type="Proteomes" id="UP000541470">
    <property type="component" value="Unassembled WGS sequence"/>
</dbReference>
<evidence type="ECO:0000256" key="7">
    <source>
        <dbReference type="SAM" id="Phobius"/>
    </source>
</evidence>
<organism evidence="8 9">
    <name type="scientific">Rhizobium terricola</name>
    <dbReference type="NCBI Taxonomy" id="2728849"/>
    <lineage>
        <taxon>Bacteria</taxon>
        <taxon>Pseudomonadati</taxon>
        <taxon>Pseudomonadota</taxon>
        <taxon>Alphaproteobacteria</taxon>
        <taxon>Hyphomicrobiales</taxon>
        <taxon>Rhizobiaceae</taxon>
        <taxon>Rhizobium/Agrobacterium group</taxon>
        <taxon>Rhizobium</taxon>
    </lineage>
</organism>
<evidence type="ECO:0000256" key="5">
    <source>
        <dbReference type="ARBA" id="ARBA00022989"/>
    </source>
</evidence>
<feature type="transmembrane region" description="Helical" evidence="7">
    <location>
        <begin position="60"/>
        <end position="78"/>
    </location>
</feature>
<name>A0A7Y0FVC4_9HYPH</name>
<feature type="transmembrane region" description="Helical" evidence="7">
    <location>
        <begin position="6"/>
        <end position="22"/>
    </location>
</feature>
<comment type="subcellular location">
    <subcellularLocation>
        <location evidence="1">Cell membrane</location>
        <topology evidence="1">Multi-pass membrane protein</topology>
    </subcellularLocation>
</comment>
<dbReference type="AlphaFoldDB" id="A0A7Y0FVC4"/>